<proteinExistence type="predicted"/>
<dbReference type="SUPFAM" id="SSF48403">
    <property type="entry name" value="Ankyrin repeat"/>
    <property type="match status" value="1"/>
</dbReference>
<name>A0A2L2TJ74_9HYPO</name>
<organism evidence="1 2">
    <name type="scientific">Fusarium venenatum</name>
    <dbReference type="NCBI Taxonomy" id="56646"/>
    <lineage>
        <taxon>Eukaryota</taxon>
        <taxon>Fungi</taxon>
        <taxon>Dikarya</taxon>
        <taxon>Ascomycota</taxon>
        <taxon>Pezizomycotina</taxon>
        <taxon>Sordariomycetes</taxon>
        <taxon>Hypocreomycetidae</taxon>
        <taxon>Hypocreales</taxon>
        <taxon>Nectriaceae</taxon>
        <taxon>Fusarium</taxon>
    </lineage>
</organism>
<dbReference type="EMBL" id="LN649232">
    <property type="protein sequence ID" value="CEI40387.1"/>
    <property type="molecule type" value="Genomic_DNA"/>
</dbReference>
<dbReference type="InterPro" id="IPR036770">
    <property type="entry name" value="Ankyrin_rpt-contain_sf"/>
</dbReference>
<reference evidence="2" key="1">
    <citation type="submission" date="2014-10" db="EMBL/GenBank/DDBJ databases">
        <authorList>
            <person name="King R."/>
        </authorList>
    </citation>
    <scope>NUCLEOTIDE SEQUENCE [LARGE SCALE GENOMIC DNA]</scope>
    <source>
        <strain evidence="2">A3/5</strain>
    </source>
</reference>
<keyword evidence="2" id="KW-1185">Reference proteome</keyword>
<dbReference type="InterPro" id="IPR002110">
    <property type="entry name" value="Ankyrin_rpt"/>
</dbReference>
<protein>
    <submittedName>
        <fullName evidence="1">Uncharacterized protein</fullName>
    </submittedName>
</protein>
<accession>A0A2L2TJ74</accession>
<dbReference type="Gene3D" id="1.25.40.20">
    <property type="entry name" value="Ankyrin repeat-containing domain"/>
    <property type="match status" value="1"/>
</dbReference>
<evidence type="ECO:0000313" key="1">
    <source>
        <dbReference type="EMBL" id="CEI40387.1"/>
    </source>
</evidence>
<sequence length="111" mass="12327">MGIDNDKGNAISLVHEDTARLSSGFSKQAARESMPKISMDRLLWHGLSKLTRLIQSKLLSTVEYGHIEVVKVLLRAGANTGTERKSGRTPAMIAKVFSRDDMVKELEAYRP</sequence>
<dbReference type="AlphaFoldDB" id="A0A2L2TJ74"/>
<dbReference type="Proteomes" id="UP000245910">
    <property type="component" value="Chromosome IIII"/>
</dbReference>
<dbReference type="Pfam" id="PF00023">
    <property type="entry name" value="Ank"/>
    <property type="match status" value="1"/>
</dbReference>
<dbReference type="STRING" id="56646.A0A2L2TJ74"/>
<evidence type="ECO:0000313" key="2">
    <source>
        <dbReference type="Proteomes" id="UP000245910"/>
    </source>
</evidence>